<feature type="compositionally biased region" description="Polar residues" evidence="3">
    <location>
        <begin position="662"/>
        <end position="679"/>
    </location>
</feature>
<feature type="domain" description="Kringle" evidence="4">
    <location>
        <begin position="458"/>
        <end position="529"/>
    </location>
</feature>
<name>A0A9N8EAX7_9STRA</name>
<feature type="domain" description="Kringle" evidence="4">
    <location>
        <begin position="51"/>
        <end position="127"/>
    </location>
</feature>
<dbReference type="InterPro" id="IPR038178">
    <property type="entry name" value="Kringle_sf"/>
</dbReference>
<dbReference type="Pfam" id="PF00051">
    <property type="entry name" value="Kringle"/>
    <property type="match status" value="7"/>
</dbReference>
<dbReference type="InterPro" id="IPR013806">
    <property type="entry name" value="Kringle-like"/>
</dbReference>
<dbReference type="PROSITE" id="PS00021">
    <property type="entry name" value="KRINGLE_1"/>
    <property type="match status" value="7"/>
</dbReference>
<dbReference type="OrthoDB" id="41905at2759"/>
<evidence type="ECO:0000256" key="2">
    <source>
        <dbReference type="ARBA" id="ARBA00023157"/>
    </source>
</evidence>
<feature type="domain" description="Kringle" evidence="4">
    <location>
        <begin position="555"/>
        <end position="626"/>
    </location>
</feature>
<dbReference type="PANTHER" id="PTHR24261:SF7">
    <property type="entry name" value="KRINGLE DOMAIN-CONTAINING PROTEIN"/>
    <property type="match status" value="1"/>
</dbReference>
<feature type="compositionally biased region" description="Polar residues" evidence="3">
    <location>
        <begin position="474"/>
        <end position="484"/>
    </location>
</feature>
<feature type="domain" description="Kringle" evidence="4">
    <location>
        <begin position="356"/>
        <end position="430"/>
    </location>
</feature>
<dbReference type="GO" id="GO:0005615">
    <property type="term" value="C:extracellular space"/>
    <property type="evidence" value="ECO:0007669"/>
    <property type="project" value="TreeGrafter"/>
</dbReference>
<feature type="compositionally biased region" description="Polar residues" evidence="3">
    <location>
        <begin position="570"/>
        <end position="581"/>
    </location>
</feature>
<dbReference type="EMBL" id="CAICTM010000745">
    <property type="protein sequence ID" value="CAB9515896.1"/>
    <property type="molecule type" value="Genomic_DNA"/>
</dbReference>
<dbReference type="GO" id="GO:0005102">
    <property type="term" value="F:signaling receptor binding"/>
    <property type="evidence" value="ECO:0007669"/>
    <property type="project" value="TreeGrafter"/>
</dbReference>
<evidence type="ECO:0000259" key="4">
    <source>
        <dbReference type="PROSITE" id="PS50070"/>
    </source>
</evidence>
<feature type="domain" description="Kringle" evidence="4">
    <location>
        <begin position="652"/>
        <end position="723"/>
    </location>
</feature>
<dbReference type="CDD" id="cd00108">
    <property type="entry name" value="KR"/>
    <property type="match status" value="7"/>
</dbReference>
<feature type="region of interest" description="Disordered" evidence="3">
    <location>
        <begin position="470"/>
        <end position="498"/>
    </location>
</feature>
<gene>
    <name evidence="5" type="ORF">SEMRO_746_G196380.1</name>
</gene>
<feature type="domain" description="Kringle" evidence="4">
    <location>
        <begin position="166"/>
        <end position="238"/>
    </location>
</feature>
<comment type="caution">
    <text evidence="5">The sequence shown here is derived from an EMBL/GenBank/DDBJ whole genome shotgun (WGS) entry which is preliminary data.</text>
</comment>
<feature type="region of interest" description="Disordered" evidence="3">
    <location>
        <begin position="662"/>
        <end position="688"/>
    </location>
</feature>
<proteinExistence type="predicted"/>
<accession>A0A9N8EAX7</accession>
<evidence type="ECO:0000313" key="5">
    <source>
        <dbReference type="EMBL" id="CAB9515896.1"/>
    </source>
</evidence>
<reference evidence="5" key="1">
    <citation type="submission" date="2020-06" db="EMBL/GenBank/DDBJ databases">
        <authorList>
            <consortium name="Plant Systems Biology data submission"/>
        </authorList>
    </citation>
    <scope>NUCLEOTIDE SEQUENCE</scope>
    <source>
        <strain evidence="5">D6</strain>
    </source>
</reference>
<dbReference type="SMART" id="SM00130">
    <property type="entry name" value="KR"/>
    <property type="match status" value="8"/>
</dbReference>
<evidence type="ECO:0000313" key="6">
    <source>
        <dbReference type="Proteomes" id="UP001153069"/>
    </source>
</evidence>
<dbReference type="InterPro" id="IPR018056">
    <property type="entry name" value="Kringle_CS"/>
</dbReference>
<evidence type="ECO:0000256" key="1">
    <source>
        <dbReference type="ARBA" id="ARBA00022572"/>
    </source>
</evidence>
<dbReference type="PROSITE" id="PS50070">
    <property type="entry name" value="KRINGLE_2"/>
    <property type="match status" value="8"/>
</dbReference>
<keyword evidence="2" id="KW-1015">Disulfide bond</keyword>
<keyword evidence="1" id="KW-0420">Kringle</keyword>
<dbReference type="SUPFAM" id="SSF57440">
    <property type="entry name" value="Kringle-like"/>
    <property type="match status" value="8"/>
</dbReference>
<protein>
    <submittedName>
        <fullName evidence="5">Apolipoprotein(A)</fullName>
    </submittedName>
</protein>
<dbReference type="PANTHER" id="PTHR24261">
    <property type="entry name" value="PLASMINOGEN-RELATED"/>
    <property type="match status" value="1"/>
</dbReference>
<dbReference type="PRINTS" id="PR00018">
    <property type="entry name" value="KRINGLE"/>
</dbReference>
<feature type="region of interest" description="Disordered" evidence="3">
    <location>
        <begin position="281"/>
        <end position="300"/>
    </location>
</feature>
<feature type="region of interest" description="Disordered" evidence="3">
    <location>
        <begin position="570"/>
        <end position="595"/>
    </location>
</feature>
<evidence type="ECO:0000256" key="3">
    <source>
        <dbReference type="SAM" id="MobiDB-lite"/>
    </source>
</evidence>
<dbReference type="AlphaFoldDB" id="A0A9N8EAX7"/>
<organism evidence="5 6">
    <name type="scientific">Seminavis robusta</name>
    <dbReference type="NCBI Taxonomy" id="568900"/>
    <lineage>
        <taxon>Eukaryota</taxon>
        <taxon>Sar</taxon>
        <taxon>Stramenopiles</taxon>
        <taxon>Ochrophyta</taxon>
        <taxon>Bacillariophyta</taxon>
        <taxon>Bacillariophyceae</taxon>
        <taxon>Bacillariophycidae</taxon>
        <taxon>Naviculales</taxon>
        <taxon>Naviculaceae</taxon>
        <taxon>Seminavis</taxon>
    </lineage>
</organism>
<dbReference type="Proteomes" id="UP001153069">
    <property type="component" value="Unassembled WGS sequence"/>
</dbReference>
<feature type="domain" description="Kringle" evidence="4">
    <location>
        <begin position="739"/>
        <end position="805"/>
    </location>
</feature>
<dbReference type="InterPro" id="IPR000001">
    <property type="entry name" value="Kringle"/>
</dbReference>
<feature type="domain" description="Kringle" evidence="4">
    <location>
        <begin position="263"/>
        <end position="335"/>
    </location>
</feature>
<keyword evidence="6" id="KW-1185">Reference proteome</keyword>
<dbReference type="GO" id="GO:0004175">
    <property type="term" value="F:endopeptidase activity"/>
    <property type="evidence" value="ECO:0007669"/>
    <property type="project" value="TreeGrafter"/>
</dbReference>
<sequence length="809" mass="90220">MVTPPGSWSTIWEYCDVPECGVEIEEKEEVQFECVNCTAFECGNYSISQSDYRGAINITESGRECQPWSSQFPHLHDFTPENYPGAGLDGNACRNPDPSGAAIQVNRAFCLTNDPDRRFEKCLVPACVHEGYIDYITETESGFEMNAQDVNSPWSFTCGTMALRQQDYRGNISWTAQGIPCQRWDSDEPHGHVNRPEERPGKGLGAHNYCRNPGADERAWCYTTSDTVRWAYCDVPACEHDGEEPSDPILQNTCGTMSMRQTDYTGKIAYTKNGFTCQRWDTQEPNTHRNTPETKPFGNLEENYCRNPDNEPDGAWCYVADPEGPRWEYCPVPSCPEEVVEVTYSESCGTHSLLQQDYIGDISQTISGLPCQRWDAQAPNAHQQTPENKPTAHLESNFCRNPDGEIGGAWCYNQNFPEGPRWEYCSVPKCENEKAEEEDEEAASASQTCGTLSIMQTDYAGDISTTENGYECQTWDSQSPNEHGNTPEDKPNAHLESNFCRNPDGEARAWCYVADPDGPRWEFCSIPSCVADEDDVQEEAPTSQTCGTLSLLQADYVGGISTTDNGNECQRWDSQSPNAHGNTPEDKPNAHLESNFCRNPDGEARAWCYVADPDGPRWEFCAIPLCAADEDDVQEEAPTSQTCGTLSLLQADYIGDISTTENGNECQRWDSQSPNTHGNTPEDKPNAHLESNFCRNPDGEARAWCYVADPDGPRWEFCAIPECPELHGTCGSRANFQVDYVGFENTTASGRPCVPWSDFAPPSESDEFQGAFCRNPTLAERAYCYVAEDADGDGANWEWCDIPFCEDLV</sequence>
<dbReference type="Gene3D" id="2.40.20.10">
    <property type="entry name" value="Plasminogen Kringle 4"/>
    <property type="match status" value="8"/>
</dbReference>
<dbReference type="InterPro" id="IPR050759">
    <property type="entry name" value="Serine_protease_kringle"/>
</dbReference>